<dbReference type="AlphaFoldDB" id="A0A2I3MCU5"/>
<dbReference type="Bgee" id="ENSPANG00000029852">
    <property type="expression patterns" value="Expressed in bone marrow and 62 other cell types or tissues"/>
</dbReference>
<feature type="domain" description="Ig-like" evidence="12">
    <location>
        <begin position="481"/>
        <end position="575"/>
    </location>
</feature>
<keyword evidence="8" id="KW-0325">Glycoprotein</keyword>
<dbReference type="InterPro" id="IPR007110">
    <property type="entry name" value="Ig-like_dom"/>
</dbReference>
<keyword evidence="5 10" id="KW-1133">Transmembrane helix</keyword>
<sequence>MPVPASWSHPPGPFLLLTLLLGFTEVAGEEELQMIQPEKLLLVAVGESATLHCTVTSLLPVGPVLWFRGVGPGRELIYNQKEGHFPRVTTVSDLTKRNNKDFSIRISSITPADAGTYYCVKFRKGSPENVEFKSGPGTEMALHAKPSAPVVSGPAARATPEHTVSFTCKSHGFSPRDITLKWFKNGNELSDFQTNVDPAGQSVSYSIRSTARVVLAPWDVRSQVTCEVAHVTLQGDPLRGTANLSEAIRVPPTLEVTQQPMRAGNQVNITYQVRNFYPQNLQLTWLENGNVCRTETASTLTENKDGTYNWTSWLLVDTSDQRDDVVLTCQVKHDGQLAVNKSLVLEVSAHQKDQSSDATHGVLGEEELQVIQPEKSVSVTAGESATLNCTVTSLIPVGPIQWFRGAGPGRELIYGQKEGHFPRVTIVSDPTKRNNLDFSIRISNIAPADAGTYYCVKFRKGSPDVELKSGAGTELSVRVPPTLEVFQWPMRAENQANVTCQVRKFYPQRLLLTWLENGNVSQTETASTLTENKDGTYNWTSWLLVNTCAHRDGVVLTCQVEHDGQPAVSKSHTLEISAHQKEQCSDTTSGPVLAPTAPLLIAVLLGPKVLLVVGVSVIYVYWKQKV</sequence>
<dbReference type="FunFam" id="2.60.40.10:FF:000454">
    <property type="entry name" value="Tyrosine-protein phosphatase non-receptor type substrate 1"/>
    <property type="match status" value="2"/>
</dbReference>
<dbReference type="InterPro" id="IPR013106">
    <property type="entry name" value="Ig_V-set"/>
</dbReference>
<dbReference type="SMART" id="SM00409">
    <property type="entry name" value="IG"/>
    <property type="match status" value="3"/>
</dbReference>
<evidence type="ECO:0000313" key="13">
    <source>
        <dbReference type="Ensembl" id="ENSPANP00000033568.2"/>
    </source>
</evidence>
<evidence type="ECO:0000256" key="6">
    <source>
        <dbReference type="ARBA" id="ARBA00023136"/>
    </source>
</evidence>
<dbReference type="Pfam" id="PF07654">
    <property type="entry name" value="C1-set"/>
    <property type="match status" value="3"/>
</dbReference>
<keyword evidence="6 10" id="KW-0472">Membrane</keyword>
<evidence type="ECO:0000313" key="14">
    <source>
        <dbReference type="Proteomes" id="UP000028761"/>
    </source>
</evidence>
<dbReference type="PANTHER" id="PTHR19971">
    <property type="entry name" value="SIGNAL-REGULATORY PROTEIN BETA"/>
    <property type="match status" value="1"/>
</dbReference>
<feature type="domain" description="Ig-like" evidence="12">
    <location>
        <begin position="13"/>
        <end position="119"/>
    </location>
</feature>
<dbReference type="CDD" id="cd16097">
    <property type="entry name" value="IgV_SIRP"/>
    <property type="match status" value="2"/>
</dbReference>
<reference evidence="13" key="2">
    <citation type="submission" date="2025-08" db="UniProtKB">
        <authorList>
            <consortium name="Ensembl"/>
        </authorList>
    </citation>
    <scope>IDENTIFICATION</scope>
</reference>
<keyword evidence="14" id="KW-1185">Reference proteome</keyword>
<evidence type="ECO:0000256" key="3">
    <source>
        <dbReference type="ARBA" id="ARBA00022729"/>
    </source>
</evidence>
<evidence type="ECO:0000256" key="11">
    <source>
        <dbReference type="SAM" id="SignalP"/>
    </source>
</evidence>
<feature type="transmembrane region" description="Helical" evidence="10">
    <location>
        <begin position="599"/>
        <end position="622"/>
    </location>
</feature>
<comment type="subcellular location">
    <subcellularLocation>
        <location evidence="1">Membrane</location>
        <topology evidence="1">Single-pass type I membrane protein</topology>
    </subcellularLocation>
</comment>
<dbReference type="CDD" id="cd05772">
    <property type="entry name" value="IgC1_SIRP_domain_2"/>
    <property type="match status" value="1"/>
</dbReference>
<dbReference type="Pfam" id="PF07686">
    <property type="entry name" value="V-set"/>
    <property type="match status" value="2"/>
</dbReference>
<dbReference type="Ensembl" id="ENSPANT00000046192.2">
    <property type="protein sequence ID" value="ENSPANP00000033568.2"/>
    <property type="gene ID" value="ENSPANG00000029852.2"/>
</dbReference>
<dbReference type="FunFam" id="2.60.40.10:FF:000295">
    <property type="entry name" value="Tyrosine-protein phosphatase non-receptor type substrate 1"/>
    <property type="match status" value="2"/>
</dbReference>
<reference evidence="13" key="3">
    <citation type="submission" date="2025-09" db="UniProtKB">
        <authorList>
            <consortium name="Ensembl"/>
        </authorList>
    </citation>
    <scope>IDENTIFICATION</scope>
</reference>
<feature type="domain" description="Ig-like" evidence="12">
    <location>
        <begin position="366"/>
        <end position="455"/>
    </location>
</feature>
<feature type="domain" description="Ig-like" evidence="12">
    <location>
        <begin position="252"/>
        <end position="346"/>
    </location>
</feature>
<dbReference type="InterPro" id="IPR051755">
    <property type="entry name" value="Ig-like_CS_Receptor"/>
</dbReference>
<accession>A0A2I3MCU5</accession>
<dbReference type="InterPro" id="IPR003599">
    <property type="entry name" value="Ig_sub"/>
</dbReference>
<evidence type="ECO:0000259" key="12">
    <source>
        <dbReference type="PROSITE" id="PS50835"/>
    </source>
</evidence>
<feature type="chain" id="PRO_5035318266" description="Ig-like domain-containing protein" evidence="11">
    <location>
        <begin position="29"/>
        <end position="626"/>
    </location>
</feature>
<dbReference type="InterPro" id="IPR003597">
    <property type="entry name" value="Ig_C1-set"/>
</dbReference>
<evidence type="ECO:0000256" key="4">
    <source>
        <dbReference type="ARBA" id="ARBA00022737"/>
    </source>
</evidence>
<dbReference type="SMART" id="SM00406">
    <property type="entry name" value="IGv"/>
    <property type="match status" value="2"/>
</dbReference>
<name>A0A2I3MCU5_PAPAN</name>
<dbReference type="InterPro" id="IPR003598">
    <property type="entry name" value="Ig_sub2"/>
</dbReference>
<evidence type="ECO:0000256" key="8">
    <source>
        <dbReference type="ARBA" id="ARBA00023180"/>
    </source>
</evidence>
<evidence type="ECO:0000256" key="9">
    <source>
        <dbReference type="ARBA" id="ARBA00023319"/>
    </source>
</evidence>
<dbReference type="Gene3D" id="2.60.40.10">
    <property type="entry name" value="Immunoglobulins"/>
    <property type="match status" value="5"/>
</dbReference>
<feature type="domain" description="Ig-like" evidence="12">
    <location>
        <begin position="146"/>
        <end position="245"/>
    </location>
</feature>
<keyword evidence="7" id="KW-1015">Disulfide bond</keyword>
<proteinExistence type="predicted"/>
<evidence type="ECO:0000256" key="7">
    <source>
        <dbReference type="ARBA" id="ARBA00023157"/>
    </source>
</evidence>
<keyword evidence="9" id="KW-0393">Immunoglobulin domain</keyword>
<organism evidence="13 14">
    <name type="scientific">Papio anubis</name>
    <name type="common">Olive baboon</name>
    <dbReference type="NCBI Taxonomy" id="9555"/>
    <lineage>
        <taxon>Eukaryota</taxon>
        <taxon>Metazoa</taxon>
        <taxon>Chordata</taxon>
        <taxon>Craniata</taxon>
        <taxon>Vertebrata</taxon>
        <taxon>Euteleostomi</taxon>
        <taxon>Mammalia</taxon>
        <taxon>Eutheria</taxon>
        <taxon>Euarchontoglires</taxon>
        <taxon>Primates</taxon>
        <taxon>Haplorrhini</taxon>
        <taxon>Catarrhini</taxon>
        <taxon>Cercopithecidae</taxon>
        <taxon>Cercopithecinae</taxon>
        <taxon>Papio</taxon>
    </lineage>
</organism>
<dbReference type="GeneTree" id="ENSGT00960000186656"/>
<dbReference type="InterPro" id="IPR013783">
    <property type="entry name" value="Ig-like_fold"/>
</dbReference>
<feature type="signal peptide" evidence="11">
    <location>
        <begin position="1"/>
        <end position="28"/>
    </location>
</feature>
<dbReference type="InterPro" id="IPR036179">
    <property type="entry name" value="Ig-like_dom_sf"/>
</dbReference>
<reference evidence="13 14" key="1">
    <citation type="submission" date="2012-03" db="EMBL/GenBank/DDBJ databases">
        <title>Whole Genome Assembly of Papio anubis.</title>
        <authorList>
            <person name="Liu Y.L."/>
            <person name="Abraham K.A."/>
            <person name="Akbar H.A."/>
            <person name="Ali S.A."/>
            <person name="Anosike U.A."/>
            <person name="Aqrawi P.A."/>
            <person name="Arias F.A."/>
            <person name="Attaway T.A."/>
            <person name="Awwad R.A."/>
            <person name="Babu C.B."/>
            <person name="Bandaranaike D.B."/>
            <person name="Battles P.B."/>
            <person name="Bell A.B."/>
            <person name="Beltran B.B."/>
            <person name="Berhane-Mersha D.B."/>
            <person name="Bess C.B."/>
            <person name="Bickham C.B."/>
            <person name="Bolden T.B."/>
            <person name="Carter K.C."/>
            <person name="Chau D.C."/>
            <person name="Chavez A.C."/>
            <person name="Clerc-Blankenburg K.C."/>
            <person name="Coyle M.C."/>
            <person name="Dao M.D."/>
            <person name="Davila M.L.D."/>
            <person name="Davy-Carroll L.D."/>
            <person name="Denson S.D."/>
            <person name="Dinh H.D."/>
            <person name="Fernandez S.F."/>
            <person name="Fernando P.F."/>
            <person name="Forbes L.F."/>
            <person name="Francis C.F."/>
            <person name="Francisco L.F."/>
            <person name="Fu Q.F."/>
            <person name="Garcia-Iii R.G."/>
            <person name="Garrett T.G."/>
            <person name="Gross S.G."/>
            <person name="Gubbala S.G."/>
            <person name="Hirani K.H."/>
            <person name="Hogues M.H."/>
            <person name="Hollins B.H."/>
            <person name="Jackson L.J."/>
            <person name="Javaid M.J."/>
            <person name="Jhangiani S.J."/>
            <person name="Johnson A.J."/>
            <person name="Johnson B.J."/>
            <person name="Jones J.J."/>
            <person name="Joshi V.J."/>
            <person name="Kalu J.K."/>
            <person name="Khan N.K."/>
            <person name="Korchina V.K."/>
            <person name="Kovar C.K."/>
            <person name="Lago L.L."/>
            <person name="Lara F.L."/>
            <person name="Le T.-K.L."/>
            <person name="Lee S.L."/>
            <person name="Legall-Iii F.L."/>
            <person name="Lemon S.L."/>
            <person name="Liu J.L."/>
            <person name="Liu Y.-S.L."/>
            <person name="Liyanage D.L."/>
            <person name="Lopez J.L."/>
            <person name="Lorensuhewa L.L."/>
            <person name="Mata R.M."/>
            <person name="Mathew T.M."/>
            <person name="Mercado C.M."/>
            <person name="Mercado I.M."/>
            <person name="Morales K.M."/>
            <person name="Morgan M.M."/>
            <person name="Munidasa M.M."/>
            <person name="Ngo D.N."/>
            <person name="Nguyen L.N."/>
            <person name="Nguyen T.N."/>
            <person name="Nguyen N.N."/>
            <person name="Obregon M.O."/>
            <person name="Okwuonu G.O."/>
            <person name="Ongeri F.O."/>
            <person name="Onwere C.O."/>
            <person name="Osifeso I.O."/>
            <person name="Parra A.P."/>
            <person name="Patil S.P."/>
            <person name="Perez A.P."/>
            <person name="Perez Y.P."/>
            <person name="Pham C.P."/>
            <person name="Pu L.-L.P."/>
            <person name="Puazo M.P."/>
            <person name="Quiroz J.Q."/>
            <person name="Rouhana J.R."/>
            <person name="Ruiz M.R."/>
            <person name="Ruiz S.-J.R."/>
            <person name="Saada N.S."/>
            <person name="Santibanez J.S."/>
            <person name="Scheel M.S."/>
            <person name="Schneider B.S."/>
            <person name="Simmons D.S."/>
            <person name="Sisson I.S."/>
            <person name="Tang L.-Y.T."/>
            <person name="Thornton R.T."/>
            <person name="Tisius J.T."/>
            <person name="Toledanes G.T."/>
            <person name="Trejos Z.T."/>
            <person name="Usmani K.U."/>
            <person name="Varghese R.V."/>
            <person name="Vattathil S.V."/>
            <person name="Vee V.V."/>
            <person name="Walker D.W."/>
            <person name="Weissenberger G.W."/>
            <person name="White C.W."/>
            <person name="Williams A.W."/>
            <person name="Woodworth J.W."/>
            <person name="Wright R.W."/>
            <person name="Zhu Y.Z."/>
            <person name="Han Y.H."/>
            <person name="Newsham I.N."/>
            <person name="Nazareth L.N."/>
            <person name="Worley K.W."/>
            <person name="Muzny D.M."/>
            <person name="Rogers J.R."/>
            <person name="Gibbs R.G."/>
        </authorList>
    </citation>
    <scope>NUCLEOTIDE SEQUENCE [LARGE SCALE GENOMIC DNA]</scope>
</reference>
<dbReference type="SMART" id="SM00408">
    <property type="entry name" value="IGc2"/>
    <property type="match status" value="2"/>
</dbReference>
<evidence type="ECO:0000256" key="5">
    <source>
        <dbReference type="ARBA" id="ARBA00022989"/>
    </source>
</evidence>
<evidence type="ECO:0000256" key="2">
    <source>
        <dbReference type="ARBA" id="ARBA00022692"/>
    </source>
</evidence>
<dbReference type="CDD" id="cd16085">
    <property type="entry name" value="IgC1_SIRP_domain_3"/>
    <property type="match status" value="2"/>
</dbReference>
<dbReference type="GO" id="GO:0016020">
    <property type="term" value="C:membrane"/>
    <property type="evidence" value="ECO:0007669"/>
    <property type="project" value="UniProtKB-SubCell"/>
</dbReference>
<keyword evidence="2 10" id="KW-0812">Transmembrane</keyword>
<evidence type="ECO:0000256" key="1">
    <source>
        <dbReference type="ARBA" id="ARBA00004479"/>
    </source>
</evidence>
<dbReference type="SMART" id="SM00407">
    <property type="entry name" value="IGc1"/>
    <property type="match status" value="3"/>
</dbReference>
<keyword evidence="4" id="KW-0677">Repeat</keyword>
<evidence type="ECO:0000256" key="10">
    <source>
        <dbReference type="SAM" id="Phobius"/>
    </source>
</evidence>
<keyword evidence="3 11" id="KW-0732">Signal</keyword>
<dbReference type="Proteomes" id="UP000028761">
    <property type="component" value="Chromosome 16"/>
</dbReference>
<protein>
    <recommendedName>
        <fullName evidence="12">Ig-like domain-containing protein</fullName>
    </recommendedName>
</protein>
<dbReference type="FunFam" id="2.60.40.10:FF:000490">
    <property type="entry name" value="Signal-regulatory protein beta 1"/>
    <property type="match status" value="1"/>
</dbReference>
<dbReference type="SUPFAM" id="SSF48726">
    <property type="entry name" value="Immunoglobulin"/>
    <property type="match status" value="5"/>
</dbReference>
<dbReference type="PROSITE" id="PS50835">
    <property type="entry name" value="IG_LIKE"/>
    <property type="match status" value="5"/>
</dbReference>